<dbReference type="InterPro" id="IPR012336">
    <property type="entry name" value="Thioredoxin-like_fold"/>
</dbReference>
<evidence type="ECO:0000256" key="1">
    <source>
        <dbReference type="SAM" id="MobiDB-lite"/>
    </source>
</evidence>
<feature type="compositionally biased region" description="Basic residues" evidence="1">
    <location>
        <begin position="30"/>
        <end position="40"/>
    </location>
</feature>
<comment type="caution">
    <text evidence="4">The sequence shown here is derived from an EMBL/GenBank/DDBJ whole genome shotgun (WGS) entry which is preliminary data.</text>
</comment>
<dbReference type="InterPro" id="IPR050931">
    <property type="entry name" value="Mito_Protein_Transport_Metaxin"/>
</dbReference>
<dbReference type="Proteomes" id="UP000696485">
    <property type="component" value="Unassembled WGS sequence"/>
</dbReference>
<protein>
    <recommendedName>
        <fullName evidence="6">Glutathione S-transferase</fullName>
    </recommendedName>
</protein>
<feature type="compositionally biased region" description="Basic and acidic residues" evidence="1">
    <location>
        <begin position="172"/>
        <end position="195"/>
    </location>
</feature>
<feature type="compositionally biased region" description="Basic and acidic residues" evidence="1">
    <location>
        <begin position="94"/>
        <end position="115"/>
    </location>
</feature>
<feature type="domain" description="Thioredoxin-like fold" evidence="3">
    <location>
        <begin position="205"/>
        <end position="297"/>
    </location>
</feature>
<keyword evidence="5" id="KW-1185">Reference proteome</keyword>
<evidence type="ECO:0000259" key="2">
    <source>
        <dbReference type="Pfam" id="PF17171"/>
    </source>
</evidence>
<accession>A0A9P5SNH8</accession>
<dbReference type="Pfam" id="PF17171">
    <property type="entry name" value="GST_C_6"/>
    <property type="match status" value="1"/>
</dbReference>
<dbReference type="PANTHER" id="PTHR12289:SF77">
    <property type="entry name" value="METAXIN-2"/>
    <property type="match status" value="1"/>
</dbReference>
<proteinExistence type="predicted"/>
<dbReference type="AlphaFoldDB" id="A0A9P5SNH8"/>
<evidence type="ECO:0008006" key="6">
    <source>
        <dbReference type="Google" id="ProtNLM"/>
    </source>
</evidence>
<feature type="region of interest" description="Disordered" evidence="1">
    <location>
        <begin position="172"/>
        <end position="198"/>
    </location>
</feature>
<evidence type="ECO:0000313" key="4">
    <source>
        <dbReference type="EMBL" id="KAF9332414.1"/>
    </source>
</evidence>
<sequence length="425" mass="47485">MAESRTEEVISTSDPTIEYIDEMQPDGKVVRKKKTTRTITKRVLSTSTKESETGSSSTITSTSSASSTSSGSSSSGVLITSESSLKEIASGETTAKETTTETKEKEDATKSEASSKKTFKYKVFGEGDSQSHPFYRFLARFPLKSLPTQHQRPSPIKPVLYAYAPGWKLNRPKEARESKESTEATEASEEKKDDPPATGSFDVDSLKWMAYLKFNNIDYVIRPAFEPNMSPSGKLPFLALPNGSFVTEDGFEEFVQKNGSPDVKLDINEAAEAFAFTALAESKIHAALIYTLWFEEAHFKNTTRNHYFGHHVPVLKTILAYWEKSSIVHSMLLTRTQIDREQIFEEAATAIESIATLLGDSDYFFGKDAPSSLDAIVFAYLHVILTLPKIRADDSGRSSELARIVRKHSNLYEYSQKIWRKYFSA</sequence>
<dbReference type="GO" id="GO:0001401">
    <property type="term" value="C:SAM complex"/>
    <property type="evidence" value="ECO:0007669"/>
    <property type="project" value="TreeGrafter"/>
</dbReference>
<dbReference type="PANTHER" id="PTHR12289">
    <property type="entry name" value="METAXIN RELATED"/>
    <property type="match status" value="1"/>
</dbReference>
<dbReference type="GO" id="GO:0007005">
    <property type="term" value="P:mitochondrion organization"/>
    <property type="evidence" value="ECO:0007669"/>
    <property type="project" value="TreeGrafter"/>
</dbReference>
<dbReference type="EMBL" id="JAAAUY010000262">
    <property type="protein sequence ID" value="KAF9332414.1"/>
    <property type="molecule type" value="Genomic_DNA"/>
</dbReference>
<name>A0A9P5SNH8_9FUNG</name>
<dbReference type="CDD" id="cd03054">
    <property type="entry name" value="GST_N_Metaxin"/>
    <property type="match status" value="1"/>
</dbReference>
<dbReference type="Pfam" id="PF17172">
    <property type="entry name" value="GST_N_4"/>
    <property type="match status" value="1"/>
</dbReference>
<reference evidence="4" key="1">
    <citation type="journal article" date="2020" name="Fungal Divers.">
        <title>Resolving the Mortierellaceae phylogeny through synthesis of multi-gene phylogenetics and phylogenomics.</title>
        <authorList>
            <person name="Vandepol N."/>
            <person name="Liber J."/>
            <person name="Desiro A."/>
            <person name="Na H."/>
            <person name="Kennedy M."/>
            <person name="Barry K."/>
            <person name="Grigoriev I.V."/>
            <person name="Miller A.N."/>
            <person name="O'Donnell K."/>
            <person name="Stajich J.E."/>
            <person name="Bonito G."/>
        </authorList>
    </citation>
    <scope>NUCLEOTIDE SEQUENCE</scope>
    <source>
        <strain evidence="4">NVP1</strain>
    </source>
</reference>
<feature type="compositionally biased region" description="Low complexity" evidence="1">
    <location>
        <begin position="41"/>
        <end position="83"/>
    </location>
</feature>
<feature type="domain" description="Metaxin glutathione S-transferase" evidence="2">
    <location>
        <begin position="348"/>
        <end position="418"/>
    </location>
</feature>
<evidence type="ECO:0000259" key="3">
    <source>
        <dbReference type="Pfam" id="PF17172"/>
    </source>
</evidence>
<dbReference type="InterPro" id="IPR033468">
    <property type="entry name" value="Metaxin_GST"/>
</dbReference>
<gene>
    <name evidence="4" type="ORF">BG006_004730</name>
</gene>
<evidence type="ECO:0000313" key="5">
    <source>
        <dbReference type="Proteomes" id="UP000696485"/>
    </source>
</evidence>
<feature type="region of interest" description="Disordered" evidence="1">
    <location>
        <begin position="22"/>
        <end position="115"/>
    </location>
</feature>
<organism evidence="4 5">
    <name type="scientific">Podila minutissima</name>
    <dbReference type="NCBI Taxonomy" id="64525"/>
    <lineage>
        <taxon>Eukaryota</taxon>
        <taxon>Fungi</taxon>
        <taxon>Fungi incertae sedis</taxon>
        <taxon>Mucoromycota</taxon>
        <taxon>Mortierellomycotina</taxon>
        <taxon>Mortierellomycetes</taxon>
        <taxon>Mortierellales</taxon>
        <taxon>Mortierellaceae</taxon>
        <taxon>Podila</taxon>
    </lineage>
</organism>